<gene>
    <name evidence="1" type="ORF">L211DRAFT_879435</name>
</gene>
<evidence type="ECO:0000313" key="1">
    <source>
        <dbReference type="EMBL" id="RPB24048.1"/>
    </source>
</evidence>
<dbReference type="Proteomes" id="UP000267821">
    <property type="component" value="Unassembled WGS sequence"/>
</dbReference>
<dbReference type="STRING" id="1051890.A0A3N4LQU4"/>
<dbReference type="InParanoid" id="A0A3N4LQU4"/>
<proteinExistence type="predicted"/>
<sequence>MSPKIFDEMWPYIDSVYTKLQQELLQNNGTMRVQKYECWLRKSKKSSQYDDSKVVKRRHTSIRDKHLCHVQIKVSCPVDSTADIIERLDEHTYTHDIEESFRIEKPSILANSIKVEAVKIILLLKYTMHSMGPGHMKVQSGYKPLVVHL</sequence>
<accession>A0A3N4LQU4</accession>
<reference evidence="1 2" key="1">
    <citation type="journal article" date="2018" name="Nat. Ecol. Evol.">
        <title>Pezizomycetes genomes reveal the molecular basis of ectomycorrhizal truffle lifestyle.</title>
        <authorList>
            <person name="Murat C."/>
            <person name="Payen T."/>
            <person name="Noel B."/>
            <person name="Kuo A."/>
            <person name="Morin E."/>
            <person name="Chen J."/>
            <person name="Kohler A."/>
            <person name="Krizsan K."/>
            <person name="Balestrini R."/>
            <person name="Da Silva C."/>
            <person name="Montanini B."/>
            <person name="Hainaut M."/>
            <person name="Levati E."/>
            <person name="Barry K.W."/>
            <person name="Belfiori B."/>
            <person name="Cichocki N."/>
            <person name="Clum A."/>
            <person name="Dockter R.B."/>
            <person name="Fauchery L."/>
            <person name="Guy J."/>
            <person name="Iotti M."/>
            <person name="Le Tacon F."/>
            <person name="Lindquist E.A."/>
            <person name="Lipzen A."/>
            <person name="Malagnac F."/>
            <person name="Mello A."/>
            <person name="Molinier V."/>
            <person name="Miyauchi S."/>
            <person name="Poulain J."/>
            <person name="Riccioni C."/>
            <person name="Rubini A."/>
            <person name="Sitrit Y."/>
            <person name="Splivallo R."/>
            <person name="Traeger S."/>
            <person name="Wang M."/>
            <person name="Zifcakova L."/>
            <person name="Wipf D."/>
            <person name="Zambonelli A."/>
            <person name="Paolocci F."/>
            <person name="Nowrousian M."/>
            <person name="Ottonello S."/>
            <person name="Baldrian P."/>
            <person name="Spatafora J.W."/>
            <person name="Henrissat B."/>
            <person name="Nagy L.G."/>
            <person name="Aury J.M."/>
            <person name="Wincker P."/>
            <person name="Grigoriev I.V."/>
            <person name="Bonfante P."/>
            <person name="Martin F.M."/>
        </authorList>
    </citation>
    <scope>NUCLEOTIDE SEQUENCE [LARGE SCALE GENOMIC DNA]</scope>
    <source>
        <strain evidence="1 2">ATCC MYA-4762</strain>
    </source>
</reference>
<organism evidence="1 2">
    <name type="scientific">Terfezia boudieri ATCC MYA-4762</name>
    <dbReference type="NCBI Taxonomy" id="1051890"/>
    <lineage>
        <taxon>Eukaryota</taxon>
        <taxon>Fungi</taxon>
        <taxon>Dikarya</taxon>
        <taxon>Ascomycota</taxon>
        <taxon>Pezizomycotina</taxon>
        <taxon>Pezizomycetes</taxon>
        <taxon>Pezizales</taxon>
        <taxon>Pezizaceae</taxon>
        <taxon>Terfezia</taxon>
    </lineage>
</organism>
<protein>
    <submittedName>
        <fullName evidence="1">Uncharacterized protein</fullName>
    </submittedName>
</protein>
<name>A0A3N4LQU4_9PEZI</name>
<dbReference type="EMBL" id="ML121543">
    <property type="protein sequence ID" value="RPB24048.1"/>
    <property type="molecule type" value="Genomic_DNA"/>
</dbReference>
<evidence type="ECO:0000313" key="2">
    <source>
        <dbReference type="Proteomes" id="UP000267821"/>
    </source>
</evidence>
<keyword evidence="2" id="KW-1185">Reference proteome</keyword>
<dbReference type="AlphaFoldDB" id="A0A3N4LQU4"/>